<feature type="transmembrane region" description="Helical" evidence="15">
    <location>
        <begin position="288"/>
        <end position="307"/>
    </location>
</feature>
<keyword evidence="12" id="KW-0902">Two-component regulatory system</keyword>
<dbReference type="Pfam" id="PF08448">
    <property type="entry name" value="PAS_4"/>
    <property type="match status" value="1"/>
</dbReference>
<keyword evidence="6" id="KW-0808">Transferase</keyword>
<dbReference type="InterPro" id="IPR000014">
    <property type="entry name" value="PAS"/>
</dbReference>
<dbReference type="InterPro" id="IPR036890">
    <property type="entry name" value="HATPase_C_sf"/>
</dbReference>
<dbReference type="Pfam" id="PF00512">
    <property type="entry name" value="HisKA"/>
    <property type="match status" value="1"/>
</dbReference>
<evidence type="ECO:0000256" key="5">
    <source>
        <dbReference type="ARBA" id="ARBA00022553"/>
    </source>
</evidence>
<dbReference type="Pfam" id="PF02518">
    <property type="entry name" value="HATPase_c"/>
    <property type="match status" value="1"/>
</dbReference>
<organism evidence="18 19">
    <name type="scientific">Actinoplanes palleronii</name>
    <dbReference type="NCBI Taxonomy" id="113570"/>
    <lineage>
        <taxon>Bacteria</taxon>
        <taxon>Bacillati</taxon>
        <taxon>Actinomycetota</taxon>
        <taxon>Actinomycetes</taxon>
        <taxon>Micromonosporales</taxon>
        <taxon>Micromonosporaceae</taxon>
        <taxon>Actinoplanes</taxon>
    </lineage>
</organism>
<dbReference type="InterPro" id="IPR036097">
    <property type="entry name" value="HisK_dim/P_sf"/>
</dbReference>
<dbReference type="InterPro" id="IPR003661">
    <property type="entry name" value="HisK_dim/P_dom"/>
</dbReference>
<comment type="subcellular location">
    <subcellularLocation>
        <location evidence="2">Cell membrane</location>
        <topology evidence="2">Multi-pass membrane protein</topology>
    </subcellularLocation>
</comment>
<protein>
    <recommendedName>
        <fullName evidence="14">Sensor-like histidine kinase SenX3</fullName>
        <ecNumber evidence="3">2.7.13.3</ecNumber>
    </recommendedName>
</protein>
<dbReference type="InterPro" id="IPR007895">
    <property type="entry name" value="MASE1"/>
</dbReference>
<evidence type="ECO:0000313" key="19">
    <source>
        <dbReference type="Proteomes" id="UP000624709"/>
    </source>
</evidence>
<feature type="transmembrane region" description="Helical" evidence="15">
    <location>
        <begin position="80"/>
        <end position="101"/>
    </location>
</feature>
<evidence type="ECO:0000256" key="13">
    <source>
        <dbReference type="ARBA" id="ARBA00023136"/>
    </source>
</evidence>
<feature type="transmembrane region" description="Helical" evidence="15">
    <location>
        <begin position="7"/>
        <end position="28"/>
    </location>
</feature>
<reference evidence="18 19" key="1">
    <citation type="submission" date="2021-01" db="EMBL/GenBank/DDBJ databases">
        <title>Whole genome shotgun sequence of Actinoplanes palleronii NBRC 14916.</title>
        <authorList>
            <person name="Komaki H."/>
            <person name="Tamura T."/>
        </authorList>
    </citation>
    <scope>NUCLEOTIDE SEQUENCE [LARGE SCALE GENOMIC DNA]</scope>
    <source>
        <strain evidence="18 19">NBRC 14916</strain>
    </source>
</reference>
<dbReference type="Gene3D" id="1.10.287.130">
    <property type="match status" value="1"/>
</dbReference>
<proteinExistence type="predicted"/>
<feature type="domain" description="PAS" evidence="17">
    <location>
        <begin position="336"/>
        <end position="372"/>
    </location>
</feature>
<dbReference type="SUPFAM" id="SSF55874">
    <property type="entry name" value="ATPase domain of HSP90 chaperone/DNA topoisomerase II/histidine kinase"/>
    <property type="match status" value="1"/>
</dbReference>
<name>A0ABQ4BTC9_9ACTN</name>
<feature type="transmembrane region" description="Helical" evidence="15">
    <location>
        <begin position="210"/>
        <end position="227"/>
    </location>
</feature>
<keyword evidence="10" id="KW-0067">ATP-binding</keyword>
<keyword evidence="7 15" id="KW-0812">Transmembrane</keyword>
<dbReference type="PANTHER" id="PTHR42878">
    <property type="entry name" value="TWO-COMPONENT HISTIDINE KINASE"/>
    <property type="match status" value="1"/>
</dbReference>
<evidence type="ECO:0000256" key="6">
    <source>
        <dbReference type="ARBA" id="ARBA00022679"/>
    </source>
</evidence>
<evidence type="ECO:0000256" key="8">
    <source>
        <dbReference type="ARBA" id="ARBA00022741"/>
    </source>
</evidence>
<evidence type="ECO:0000256" key="1">
    <source>
        <dbReference type="ARBA" id="ARBA00000085"/>
    </source>
</evidence>
<dbReference type="SUPFAM" id="SSF47384">
    <property type="entry name" value="Homodimeric domain of signal transducing histidine kinase"/>
    <property type="match status" value="1"/>
</dbReference>
<dbReference type="Pfam" id="PF05231">
    <property type="entry name" value="MASE1"/>
    <property type="match status" value="1"/>
</dbReference>
<dbReference type="PANTHER" id="PTHR42878:SF7">
    <property type="entry name" value="SENSOR HISTIDINE KINASE GLRK"/>
    <property type="match status" value="1"/>
</dbReference>
<keyword evidence="8" id="KW-0547">Nucleotide-binding</keyword>
<evidence type="ECO:0000259" key="17">
    <source>
        <dbReference type="PROSITE" id="PS50112"/>
    </source>
</evidence>
<keyword evidence="11 15" id="KW-1133">Transmembrane helix</keyword>
<dbReference type="InterPro" id="IPR005467">
    <property type="entry name" value="His_kinase_dom"/>
</dbReference>
<dbReference type="PROSITE" id="PS50112">
    <property type="entry name" value="PAS"/>
    <property type="match status" value="1"/>
</dbReference>
<dbReference type="EC" id="2.7.13.3" evidence="3"/>
<dbReference type="InterPro" id="IPR003594">
    <property type="entry name" value="HATPase_dom"/>
</dbReference>
<evidence type="ECO:0000259" key="16">
    <source>
        <dbReference type="PROSITE" id="PS50109"/>
    </source>
</evidence>
<evidence type="ECO:0000256" key="11">
    <source>
        <dbReference type="ARBA" id="ARBA00022989"/>
    </source>
</evidence>
<keyword evidence="19" id="KW-1185">Reference proteome</keyword>
<comment type="catalytic activity">
    <reaction evidence="1">
        <text>ATP + protein L-histidine = ADP + protein N-phospho-L-histidine.</text>
        <dbReference type="EC" id="2.7.13.3"/>
    </reaction>
</comment>
<dbReference type="SMART" id="SM00388">
    <property type="entry name" value="HisKA"/>
    <property type="match status" value="1"/>
</dbReference>
<dbReference type="InterPro" id="IPR035965">
    <property type="entry name" value="PAS-like_dom_sf"/>
</dbReference>
<dbReference type="InterPro" id="IPR050351">
    <property type="entry name" value="BphY/WalK/GraS-like"/>
</dbReference>
<evidence type="ECO:0000256" key="3">
    <source>
        <dbReference type="ARBA" id="ARBA00012438"/>
    </source>
</evidence>
<gene>
    <name evidence="18" type="ORF">Apa02nite_100490</name>
</gene>
<dbReference type="RefSeq" id="WP_203831481.1">
    <property type="nucleotide sequence ID" value="NZ_BAAATY010000001.1"/>
</dbReference>
<feature type="transmembrane region" description="Helical" evidence="15">
    <location>
        <begin position="122"/>
        <end position="147"/>
    </location>
</feature>
<dbReference type="Gene3D" id="3.30.450.20">
    <property type="entry name" value="PAS domain"/>
    <property type="match status" value="1"/>
</dbReference>
<keyword evidence="5" id="KW-0597">Phosphoprotein</keyword>
<dbReference type="PROSITE" id="PS50109">
    <property type="entry name" value="HIS_KIN"/>
    <property type="match status" value="1"/>
</dbReference>
<feature type="transmembrane region" description="Helical" evidence="15">
    <location>
        <begin position="153"/>
        <end position="177"/>
    </location>
</feature>
<dbReference type="SUPFAM" id="SSF55785">
    <property type="entry name" value="PYP-like sensor domain (PAS domain)"/>
    <property type="match status" value="1"/>
</dbReference>
<feature type="domain" description="Histidine kinase" evidence="16">
    <location>
        <begin position="470"/>
        <end position="688"/>
    </location>
</feature>
<evidence type="ECO:0000256" key="14">
    <source>
        <dbReference type="ARBA" id="ARBA00039401"/>
    </source>
</evidence>
<sequence>MSYRSSLLRTVMFAAAYAIACAAGRLTVMDSSNLSLVWPAAGVAVIWFCAQRQARATWPDVTAFALVTMAINMITGASPTLALCFVVANLLQVAVFLVLFQRWRPGLWGTGGPAPMRTPGDLWGLLAAAFTATLSGAVVGPLVIWLVTGTFSWAAAFVWLARNTASVLLLGAVALSVGHAVTGYRDRHGGLAQWGRHGMSLLAAAPRRRVLEYLAIIVGTMATYVAGFGLGHGLPLTFLMIAVTVWAGARLATPFVALHALATGTVSVLFTLHGLGPFAAVEDNATRAFLAQLFVALVAVVGLALALGRDERDALLAELAAEKAELAVHREEASRRADMMTTIVDSMTDGLAVIAADGRVVLRNPAAARLLGGQVSPDHRMLTSTHYGLFHLDGRPVAESEMMHRRAIAGDHLHGQDYLVRNAGVPEGRILRVTSGSFNDVGGERTAVLLFHDVTAERRHRDELTSFAGVVAHDLLNPVTTVEGWSEAAEDALDGVPGVERARDGLARVRRAAGRMRTLINGLLDYTTARDAEVAPARIDLDELVAEITAARSDAAVAAGTPRPHFTVGDLPAVYADPVLTRQLLDNLIGNAIKYTAPGVEPALTVTGGTADGLVRISVADNGIGIPAGQHETIFGNFHRAHRTEGYAGTGLGLGICKRIAERHGGTITAGDNPGGGSRFTFTLPAAPVLAPLLSNAGAEPMVRL</sequence>
<evidence type="ECO:0000256" key="15">
    <source>
        <dbReference type="SAM" id="Phobius"/>
    </source>
</evidence>
<evidence type="ECO:0000256" key="7">
    <source>
        <dbReference type="ARBA" id="ARBA00022692"/>
    </source>
</evidence>
<keyword evidence="4" id="KW-1003">Cell membrane</keyword>
<dbReference type="CDD" id="cd00082">
    <property type="entry name" value="HisKA"/>
    <property type="match status" value="1"/>
</dbReference>
<evidence type="ECO:0000313" key="18">
    <source>
        <dbReference type="EMBL" id="GIE73941.1"/>
    </source>
</evidence>
<dbReference type="InterPro" id="IPR004358">
    <property type="entry name" value="Sig_transdc_His_kin-like_C"/>
</dbReference>
<comment type="caution">
    <text evidence="18">The sequence shown here is derived from an EMBL/GenBank/DDBJ whole genome shotgun (WGS) entry which is preliminary data.</text>
</comment>
<keyword evidence="9" id="KW-0418">Kinase</keyword>
<dbReference type="Gene3D" id="3.30.565.10">
    <property type="entry name" value="Histidine kinase-like ATPase, C-terminal domain"/>
    <property type="match status" value="1"/>
</dbReference>
<dbReference type="PRINTS" id="PR00344">
    <property type="entry name" value="BCTRLSENSOR"/>
</dbReference>
<dbReference type="InterPro" id="IPR013656">
    <property type="entry name" value="PAS_4"/>
</dbReference>
<evidence type="ECO:0000256" key="4">
    <source>
        <dbReference type="ARBA" id="ARBA00022475"/>
    </source>
</evidence>
<dbReference type="SMART" id="SM00387">
    <property type="entry name" value="HATPase_c"/>
    <property type="match status" value="1"/>
</dbReference>
<accession>A0ABQ4BTC9</accession>
<evidence type="ECO:0000256" key="9">
    <source>
        <dbReference type="ARBA" id="ARBA00022777"/>
    </source>
</evidence>
<evidence type="ECO:0000256" key="2">
    <source>
        <dbReference type="ARBA" id="ARBA00004651"/>
    </source>
</evidence>
<feature type="transmembrane region" description="Helical" evidence="15">
    <location>
        <begin position="256"/>
        <end position="276"/>
    </location>
</feature>
<keyword evidence="13 15" id="KW-0472">Membrane</keyword>
<dbReference type="EMBL" id="BOMS01000198">
    <property type="protein sequence ID" value="GIE73941.1"/>
    <property type="molecule type" value="Genomic_DNA"/>
</dbReference>
<dbReference type="Proteomes" id="UP000624709">
    <property type="component" value="Unassembled WGS sequence"/>
</dbReference>
<evidence type="ECO:0000256" key="10">
    <source>
        <dbReference type="ARBA" id="ARBA00022840"/>
    </source>
</evidence>
<evidence type="ECO:0000256" key="12">
    <source>
        <dbReference type="ARBA" id="ARBA00023012"/>
    </source>
</evidence>